<reference evidence="6 7" key="1">
    <citation type="submission" date="2019-09" db="EMBL/GenBank/DDBJ databases">
        <title>Draft genome sequence assemblies of isolates from the urinary tract.</title>
        <authorList>
            <person name="Mores C.R."/>
            <person name="Putonti C."/>
            <person name="Wolfe A.J."/>
        </authorList>
    </citation>
    <scope>NUCLEOTIDE SEQUENCE [LARGE SCALE GENOMIC DNA]</scope>
    <source>
        <strain evidence="6 7">UMB623</strain>
    </source>
</reference>
<keyword evidence="3 4" id="KW-0456">Lyase</keyword>
<dbReference type="GO" id="GO:0002161">
    <property type="term" value="F:aminoacyl-tRNA deacylase activity"/>
    <property type="evidence" value="ECO:0007669"/>
    <property type="project" value="InterPro"/>
</dbReference>
<comment type="caution">
    <text evidence="6">The sequence shown here is derived from an EMBL/GenBank/DDBJ whole genome shotgun (WGS) entry which is preliminary data.</text>
</comment>
<dbReference type="Pfam" id="PF04073">
    <property type="entry name" value="tRNA_edit"/>
    <property type="match status" value="1"/>
</dbReference>
<dbReference type="PANTHER" id="PTHR30411:SF0">
    <property type="entry name" value="CYS-TRNA(PRO)_CYS-TRNA(CYS) DEACYLASE YBAK"/>
    <property type="match status" value="1"/>
</dbReference>
<dbReference type="Gene3D" id="3.90.960.10">
    <property type="entry name" value="YbaK/aminoacyl-tRNA synthetase-associated domain"/>
    <property type="match status" value="1"/>
</dbReference>
<dbReference type="PANTHER" id="PTHR30411">
    <property type="entry name" value="CYTOPLASMIC PROTEIN"/>
    <property type="match status" value="1"/>
</dbReference>
<dbReference type="Proteomes" id="UP000327148">
    <property type="component" value="Unassembled WGS sequence"/>
</dbReference>
<dbReference type="EMBL" id="VYWO01000001">
    <property type="protein sequence ID" value="KAA9301868.1"/>
    <property type="molecule type" value="Genomic_DNA"/>
</dbReference>
<dbReference type="STRING" id="119206.AWM72_08635"/>
<evidence type="ECO:0000259" key="5">
    <source>
        <dbReference type="Pfam" id="PF04073"/>
    </source>
</evidence>
<dbReference type="GO" id="GO:0006412">
    <property type="term" value="P:translation"/>
    <property type="evidence" value="ECO:0007669"/>
    <property type="project" value="UniProtKB-KW"/>
</dbReference>
<evidence type="ECO:0000313" key="6">
    <source>
        <dbReference type="EMBL" id="KAA9301868.1"/>
    </source>
</evidence>
<name>A0A5N1GNQ2_9LACT</name>
<dbReference type="CDD" id="cd00002">
    <property type="entry name" value="YbaK_deacylase"/>
    <property type="match status" value="1"/>
</dbReference>
<evidence type="ECO:0000256" key="1">
    <source>
        <dbReference type="ARBA" id="ARBA00009798"/>
    </source>
</evidence>
<protein>
    <recommendedName>
        <fullName evidence="4">Cys-tRNA(Pro)/Cys-tRNA(Cys) deacylase</fullName>
        <ecNumber evidence="4">4.2.-.-</ecNumber>
    </recommendedName>
</protein>
<dbReference type="OrthoDB" id="9809296at2"/>
<evidence type="ECO:0000256" key="3">
    <source>
        <dbReference type="ARBA" id="ARBA00023239"/>
    </source>
</evidence>
<dbReference type="InterPro" id="IPR004369">
    <property type="entry name" value="Prolyl-tRNA_editing_YbaK/EbsC"/>
</dbReference>
<gene>
    <name evidence="6" type="primary">ybaK</name>
    <name evidence="6" type="ORF">F6I03_01295</name>
</gene>
<evidence type="ECO:0000256" key="4">
    <source>
        <dbReference type="PIRNR" id="PIRNR006181"/>
    </source>
</evidence>
<sequence>MAKKHKKTNAMRIVEEAGIAYEHHEYDYDEDHLSGRDAAKHSDLPAEQMFKTIVCQAKPRDYYVFVLPILEELNLKQRARIAGVKKLELLPLKDLLKVTGYVRGGCSPVGMKQALPTYIDQASLAYAMIYVSAGKRGFQLGLAPRDLADLVQAEFHDLSRSE</sequence>
<feature type="domain" description="YbaK/aminoacyl-tRNA synthetase-associated" evidence="5">
    <location>
        <begin position="37"/>
        <end position="150"/>
    </location>
</feature>
<dbReference type="InterPro" id="IPR007214">
    <property type="entry name" value="YbaK/aa-tRNA-synth-assoc-dom"/>
</dbReference>
<dbReference type="PIRSF" id="PIRSF006181">
    <property type="entry name" value="EbsC_YbaK"/>
    <property type="match status" value="1"/>
</dbReference>
<comment type="similarity">
    <text evidence="1 4">Belongs to the prolyl-tRNA editing family. YbaK/EbsC subfamily.</text>
</comment>
<keyword evidence="2 4" id="KW-0648">Protein biosynthesis</keyword>
<accession>A0A5N1GNQ2</accession>
<proteinExistence type="inferred from homology"/>
<dbReference type="InterPro" id="IPR036754">
    <property type="entry name" value="YbaK/aa-tRNA-synt-asso_dom_sf"/>
</dbReference>
<dbReference type="GO" id="GO:0016829">
    <property type="term" value="F:lyase activity"/>
    <property type="evidence" value="ECO:0007669"/>
    <property type="project" value="UniProtKB-KW"/>
</dbReference>
<organism evidence="6 7">
    <name type="scientific">Aerococcus sanguinicola</name>
    <dbReference type="NCBI Taxonomy" id="119206"/>
    <lineage>
        <taxon>Bacteria</taxon>
        <taxon>Bacillati</taxon>
        <taxon>Bacillota</taxon>
        <taxon>Bacilli</taxon>
        <taxon>Lactobacillales</taxon>
        <taxon>Aerococcaceae</taxon>
        <taxon>Aerococcus</taxon>
    </lineage>
</organism>
<dbReference type="AlphaFoldDB" id="A0A5N1GNQ2"/>
<evidence type="ECO:0000313" key="7">
    <source>
        <dbReference type="Proteomes" id="UP000327148"/>
    </source>
</evidence>
<dbReference type="RefSeq" id="WP_070430809.1">
    <property type="nucleotide sequence ID" value="NZ_VYWO01000001.1"/>
</dbReference>
<dbReference type="EC" id="4.2.-.-" evidence="4"/>
<dbReference type="SUPFAM" id="SSF55826">
    <property type="entry name" value="YbaK/ProRS associated domain"/>
    <property type="match status" value="1"/>
</dbReference>
<dbReference type="NCBIfam" id="TIGR00011">
    <property type="entry name" value="YbaK_EbsC"/>
    <property type="match status" value="1"/>
</dbReference>
<evidence type="ECO:0000256" key="2">
    <source>
        <dbReference type="ARBA" id="ARBA00022917"/>
    </source>
</evidence>